<dbReference type="EMBL" id="CM001889">
    <property type="protein sequence ID" value="EOY48762.1"/>
    <property type="molecule type" value="Genomic_DNA"/>
</dbReference>
<evidence type="ECO:0000313" key="2">
    <source>
        <dbReference type="Proteomes" id="UP000014062"/>
    </source>
</evidence>
<dbReference type="AlphaFoldDB" id="A0A7U9DRF8"/>
<sequence length="79" mass="8802">MWHLGPEQVVRVAGEEEVDIGRFRELGPDRRRACGSLRVTVHQFAIGAGLDVVLHSLRPQHLFVHSQRPAGVRSVPCVL</sequence>
<evidence type="ECO:0000313" key="1">
    <source>
        <dbReference type="EMBL" id="EOY48762.1"/>
    </source>
</evidence>
<accession>A0A7U9DRF8</accession>
<gene>
    <name evidence="1" type="ORF">SLI_4051</name>
</gene>
<dbReference type="Proteomes" id="UP000014062">
    <property type="component" value="Chromosome"/>
</dbReference>
<protein>
    <submittedName>
        <fullName evidence="1">Uncharacterized protein</fullName>
    </submittedName>
</protein>
<organism evidence="1 2">
    <name type="scientific">Streptomyces lividans 1326</name>
    <dbReference type="NCBI Taxonomy" id="1200984"/>
    <lineage>
        <taxon>Bacteria</taxon>
        <taxon>Bacillati</taxon>
        <taxon>Actinomycetota</taxon>
        <taxon>Actinomycetes</taxon>
        <taxon>Kitasatosporales</taxon>
        <taxon>Streptomycetaceae</taxon>
        <taxon>Streptomyces</taxon>
    </lineage>
</organism>
<reference evidence="2" key="1">
    <citation type="journal article" date="2013" name="Genome Biol. Evol.">
        <title>The genome sequence of Streptomyces lividans 66 reveals a novel tRNA-dependent peptide biosynthetic system within a metal-related genomic island.</title>
        <authorList>
            <person name="Cruz-Morales P."/>
            <person name="Vijgenboom E."/>
            <person name="Iruegas-Bocardo F."/>
            <person name="Girard G."/>
            <person name="Yanez-Guerra L.A."/>
            <person name="Ramos-Aboites H.E."/>
            <person name="Pernodet J.L."/>
            <person name="Anne J."/>
            <person name="van Wezel G.P."/>
            <person name="Barona-Gomez F."/>
        </authorList>
    </citation>
    <scope>NUCLEOTIDE SEQUENCE [LARGE SCALE GENOMIC DNA]</scope>
    <source>
        <strain evidence="2">1326</strain>
    </source>
</reference>
<name>A0A7U9DRF8_STRLI</name>
<proteinExistence type="predicted"/>